<evidence type="ECO:0000313" key="3">
    <source>
        <dbReference type="Proteomes" id="UP000504638"/>
    </source>
</evidence>
<gene>
    <name evidence="2 4" type="ORF">P152DRAFT_453606</name>
</gene>
<feature type="region of interest" description="Disordered" evidence="1">
    <location>
        <begin position="222"/>
        <end position="263"/>
    </location>
</feature>
<dbReference type="GeneID" id="54418980"/>
<accession>A0A6G1GGK0</accession>
<reference evidence="4" key="2">
    <citation type="submission" date="2020-04" db="EMBL/GenBank/DDBJ databases">
        <authorList>
            <consortium name="NCBI Genome Project"/>
        </authorList>
    </citation>
    <scope>NUCLEOTIDE SEQUENCE</scope>
    <source>
        <strain evidence="4">CBS 781.70</strain>
    </source>
</reference>
<keyword evidence="3" id="KW-1185">Reference proteome</keyword>
<dbReference type="OrthoDB" id="2275718at2759"/>
<protein>
    <submittedName>
        <fullName evidence="2 4">Uncharacterized protein</fullName>
    </submittedName>
</protein>
<evidence type="ECO:0000256" key="1">
    <source>
        <dbReference type="SAM" id="MobiDB-lite"/>
    </source>
</evidence>
<name>A0A6G1GGK0_9PEZI</name>
<dbReference type="EMBL" id="ML975149">
    <property type="protein sequence ID" value="KAF1816999.1"/>
    <property type="molecule type" value="Genomic_DNA"/>
</dbReference>
<dbReference type="Proteomes" id="UP000504638">
    <property type="component" value="Unplaced"/>
</dbReference>
<sequence length="335" mass="37099">MVGEPLRFWTFQTYRRHARIRLHECSRNSRIHAPRDGRVRWGPSTGGSSVCRYLVCWGEHLPVANGPTNVPYPGRPYELPARKVAIPRRESGIWTSMPDASGSAGIPKADIIDSASIEEWSNGPEFRDAGNLDGSRSQMDQTNEPPAGKDMKPDFPLSTDPRDYDLFPSMDPRASRDPQTAWTPEPILLDPMLLDLPPGLVGKALTPQVYVGASHLGGNFAKETEGNIKEGNQDLVTENQGTKDNDLSTKPGPDNIKSGSNGVSAIENDVRQAFKRFAEQKYRTQARISQSTKLSELKKCGDSFKLHTPIADDLRPILGIDKIKRQQDTKETPIS</sequence>
<reference evidence="2 4" key="1">
    <citation type="submission" date="2020-01" db="EMBL/GenBank/DDBJ databases">
        <authorList>
            <consortium name="DOE Joint Genome Institute"/>
            <person name="Haridas S."/>
            <person name="Albert R."/>
            <person name="Binder M."/>
            <person name="Bloem J."/>
            <person name="Labutti K."/>
            <person name="Salamov A."/>
            <person name="Andreopoulos B."/>
            <person name="Baker S.E."/>
            <person name="Barry K."/>
            <person name="Bills G."/>
            <person name="Bluhm B.H."/>
            <person name="Cannon C."/>
            <person name="Castanera R."/>
            <person name="Culley D.E."/>
            <person name="Daum C."/>
            <person name="Ezra D."/>
            <person name="Gonzalez J.B."/>
            <person name="Henrissat B."/>
            <person name="Kuo A."/>
            <person name="Liang C."/>
            <person name="Lipzen A."/>
            <person name="Lutzoni F."/>
            <person name="Magnuson J."/>
            <person name="Mondo S."/>
            <person name="Nolan M."/>
            <person name="Ohm R."/>
            <person name="Pangilinan J."/>
            <person name="Park H.-J."/>
            <person name="Ramirez L."/>
            <person name="Alfaro M."/>
            <person name="Sun H."/>
            <person name="Tritt A."/>
            <person name="Yoshinaga Y."/>
            <person name="Zwiers L.-H."/>
            <person name="Turgeon B.G."/>
            <person name="Goodwin S.B."/>
            <person name="Spatafora J.W."/>
            <person name="Crous P.W."/>
            <person name="Grigoriev I.V."/>
        </authorList>
    </citation>
    <scope>NUCLEOTIDE SEQUENCE</scope>
    <source>
        <strain evidence="2 4">CBS 781.70</strain>
    </source>
</reference>
<feature type="compositionally biased region" description="Basic and acidic residues" evidence="1">
    <location>
        <begin position="222"/>
        <end position="232"/>
    </location>
</feature>
<evidence type="ECO:0000313" key="2">
    <source>
        <dbReference type="EMBL" id="KAF1816999.1"/>
    </source>
</evidence>
<reference evidence="4" key="3">
    <citation type="submission" date="2025-04" db="UniProtKB">
        <authorList>
            <consortium name="RefSeq"/>
        </authorList>
    </citation>
    <scope>IDENTIFICATION</scope>
    <source>
        <strain evidence="4">CBS 781.70</strain>
    </source>
</reference>
<organism evidence="2">
    <name type="scientific">Eremomyces bilateralis CBS 781.70</name>
    <dbReference type="NCBI Taxonomy" id="1392243"/>
    <lineage>
        <taxon>Eukaryota</taxon>
        <taxon>Fungi</taxon>
        <taxon>Dikarya</taxon>
        <taxon>Ascomycota</taxon>
        <taxon>Pezizomycotina</taxon>
        <taxon>Dothideomycetes</taxon>
        <taxon>Dothideomycetes incertae sedis</taxon>
        <taxon>Eremomycetales</taxon>
        <taxon>Eremomycetaceae</taxon>
        <taxon>Eremomyces</taxon>
    </lineage>
</organism>
<evidence type="ECO:0000313" key="4">
    <source>
        <dbReference type="RefSeq" id="XP_033538630.1"/>
    </source>
</evidence>
<dbReference type="AlphaFoldDB" id="A0A6G1GGK0"/>
<feature type="region of interest" description="Disordered" evidence="1">
    <location>
        <begin position="118"/>
        <end position="158"/>
    </location>
</feature>
<feature type="compositionally biased region" description="Polar residues" evidence="1">
    <location>
        <begin position="134"/>
        <end position="144"/>
    </location>
</feature>
<dbReference type="RefSeq" id="XP_033538630.1">
    <property type="nucleotide sequence ID" value="XM_033678410.1"/>
</dbReference>
<proteinExistence type="predicted"/>